<keyword evidence="3" id="KW-1185">Reference proteome</keyword>
<dbReference type="RefSeq" id="XP_002842662.1">
    <property type="nucleotide sequence ID" value="XM_002842616.1"/>
</dbReference>
<sequence>MPTIKLSPWEISLSALSELLSRYDSTLARVYRDKLAAKAGKAAKSSIPKAKEKDVEDRLKLFVELDGWRYTTLPAILLERAAGNEDNESKGETKHVNGYINKDELVRLMDWKLKHGSFRPALMGLIRSNPEPQVESISKDAFSKLAEAARAGVFPESSLQLLCKGFRGVGPATASLVLSLAPHTDAYQTPFFSDELYYWLCLDLYSSGKRMQKHNLPKLKYNLKEYQDLWDAFSRLRTRIQKLSEESKAEHSFSAQDIEKIAFVVGHLEAASLARGDSKDPSKPVPEPSPTGLDREDEKDQGRRTRKRKRRDI</sequence>
<gene>
    <name evidence="2" type="ORF">MCYG_08493</name>
</gene>
<evidence type="ECO:0000313" key="3">
    <source>
        <dbReference type="Proteomes" id="UP000002035"/>
    </source>
</evidence>
<protein>
    <submittedName>
        <fullName evidence="2">Uncharacterized protein</fullName>
    </submittedName>
</protein>
<dbReference type="PANTHER" id="PTHR21521:SF0">
    <property type="entry name" value="AMUN, ISOFORM A"/>
    <property type="match status" value="1"/>
</dbReference>
<dbReference type="AlphaFoldDB" id="C5G0M1"/>
<dbReference type="eggNOG" id="ENOG502S729">
    <property type="taxonomic scope" value="Eukaryota"/>
</dbReference>
<dbReference type="EMBL" id="DS995709">
    <property type="protein sequence ID" value="EEQ35674.1"/>
    <property type="molecule type" value="Genomic_DNA"/>
</dbReference>
<dbReference type="GeneID" id="9224085"/>
<dbReference type="Proteomes" id="UP000002035">
    <property type="component" value="Unassembled WGS sequence"/>
</dbReference>
<dbReference type="HOGENOM" id="CLU_048127_2_1_1"/>
<feature type="compositionally biased region" description="Basic residues" evidence="1">
    <location>
        <begin position="304"/>
        <end position="313"/>
    </location>
</feature>
<organism evidence="2 3">
    <name type="scientific">Arthroderma otae (strain ATCC MYA-4605 / CBS 113480)</name>
    <name type="common">Microsporum canis</name>
    <dbReference type="NCBI Taxonomy" id="554155"/>
    <lineage>
        <taxon>Eukaryota</taxon>
        <taxon>Fungi</taxon>
        <taxon>Dikarya</taxon>
        <taxon>Ascomycota</taxon>
        <taxon>Pezizomycotina</taxon>
        <taxon>Eurotiomycetes</taxon>
        <taxon>Eurotiomycetidae</taxon>
        <taxon>Onygenales</taxon>
        <taxon>Arthrodermataceae</taxon>
        <taxon>Microsporum</taxon>
    </lineage>
</organism>
<name>C5G0M1_ARTOC</name>
<feature type="compositionally biased region" description="Basic and acidic residues" evidence="1">
    <location>
        <begin position="293"/>
        <end position="303"/>
    </location>
</feature>
<accession>C5G0M1</accession>
<evidence type="ECO:0000313" key="2">
    <source>
        <dbReference type="EMBL" id="EEQ35674.1"/>
    </source>
</evidence>
<dbReference type="STRING" id="554155.C5G0M1"/>
<dbReference type="VEuPathDB" id="FungiDB:MCYG_08493"/>
<dbReference type="PANTHER" id="PTHR21521">
    <property type="entry name" value="AMUN, ISOFORM A"/>
    <property type="match status" value="1"/>
</dbReference>
<dbReference type="OMA" id="WKLKHGS"/>
<evidence type="ECO:0000256" key="1">
    <source>
        <dbReference type="SAM" id="MobiDB-lite"/>
    </source>
</evidence>
<feature type="region of interest" description="Disordered" evidence="1">
    <location>
        <begin position="273"/>
        <end position="313"/>
    </location>
</feature>
<reference evidence="3" key="1">
    <citation type="journal article" date="2012" name="MBio">
        <title>Comparative genome analysis of Trichophyton rubrum and related dermatophytes reveals candidate genes involved in infection.</title>
        <authorList>
            <person name="Martinez D.A."/>
            <person name="Oliver B.G."/>
            <person name="Graeser Y."/>
            <person name="Goldberg J.M."/>
            <person name="Li W."/>
            <person name="Martinez-Rossi N.M."/>
            <person name="Monod M."/>
            <person name="Shelest E."/>
            <person name="Barton R.C."/>
            <person name="Birch E."/>
            <person name="Brakhage A.A."/>
            <person name="Chen Z."/>
            <person name="Gurr S.J."/>
            <person name="Heiman D."/>
            <person name="Heitman J."/>
            <person name="Kosti I."/>
            <person name="Rossi A."/>
            <person name="Saif S."/>
            <person name="Samalova M."/>
            <person name="Saunders C.W."/>
            <person name="Shea T."/>
            <person name="Summerbell R.C."/>
            <person name="Xu J."/>
            <person name="Young S."/>
            <person name="Zeng Q."/>
            <person name="Birren B.W."/>
            <person name="Cuomo C.A."/>
            <person name="White T.C."/>
        </authorList>
    </citation>
    <scope>NUCLEOTIDE SEQUENCE [LARGE SCALE GENOMIC DNA]</scope>
    <source>
        <strain evidence="3">ATCC MYA-4605 / CBS 113480</strain>
    </source>
</reference>
<dbReference type="OrthoDB" id="8249012at2759"/>
<proteinExistence type="predicted"/>